<dbReference type="NCBIfam" id="TIGR01549">
    <property type="entry name" value="HAD-SF-IA-v1"/>
    <property type="match status" value="1"/>
</dbReference>
<protein>
    <submittedName>
        <fullName evidence="5">HAD family hydrolase</fullName>
    </submittedName>
</protein>
<dbReference type="InterPro" id="IPR006439">
    <property type="entry name" value="HAD-SF_hydro_IA"/>
</dbReference>
<dbReference type="InterPro" id="IPR036412">
    <property type="entry name" value="HAD-like_sf"/>
</dbReference>
<gene>
    <name evidence="5" type="ORF">E3J33_03955</name>
</gene>
<keyword evidence="4" id="KW-0460">Magnesium</keyword>
<accession>A0A523YL69</accession>
<dbReference type="InterPro" id="IPR051400">
    <property type="entry name" value="HAD-like_hydrolase"/>
</dbReference>
<dbReference type="GO" id="GO:0046872">
    <property type="term" value="F:metal ion binding"/>
    <property type="evidence" value="ECO:0007669"/>
    <property type="project" value="UniProtKB-KW"/>
</dbReference>
<dbReference type="SUPFAM" id="SSF56784">
    <property type="entry name" value="HAD-like"/>
    <property type="match status" value="1"/>
</dbReference>
<dbReference type="Gene3D" id="3.40.50.1000">
    <property type="entry name" value="HAD superfamily/HAD-like"/>
    <property type="match status" value="1"/>
</dbReference>
<evidence type="ECO:0000256" key="3">
    <source>
        <dbReference type="ARBA" id="ARBA00022801"/>
    </source>
</evidence>
<dbReference type="SFLD" id="SFLDS00003">
    <property type="entry name" value="Haloacid_Dehalogenase"/>
    <property type="match status" value="1"/>
</dbReference>
<proteinExistence type="predicted"/>
<evidence type="ECO:0000256" key="1">
    <source>
        <dbReference type="ARBA" id="ARBA00001946"/>
    </source>
</evidence>
<comment type="cofactor">
    <cofactor evidence="1">
        <name>Mg(2+)</name>
        <dbReference type="ChEBI" id="CHEBI:18420"/>
    </cofactor>
</comment>
<dbReference type="Pfam" id="PF00702">
    <property type="entry name" value="Hydrolase"/>
    <property type="match status" value="1"/>
</dbReference>
<dbReference type="NCBIfam" id="TIGR01509">
    <property type="entry name" value="HAD-SF-IA-v3"/>
    <property type="match status" value="1"/>
</dbReference>
<organism evidence="5 6">
    <name type="scientific">Aerophobetes bacterium</name>
    <dbReference type="NCBI Taxonomy" id="2030807"/>
    <lineage>
        <taxon>Bacteria</taxon>
        <taxon>Candidatus Aerophobota</taxon>
    </lineage>
</organism>
<evidence type="ECO:0000313" key="5">
    <source>
        <dbReference type="EMBL" id="TET92333.1"/>
    </source>
</evidence>
<reference evidence="5 6" key="1">
    <citation type="submission" date="2019-03" db="EMBL/GenBank/DDBJ databases">
        <title>Metabolic potential of uncultured bacteria and archaea associated with petroleum seepage in deep-sea sediments.</title>
        <authorList>
            <person name="Dong X."/>
            <person name="Hubert C."/>
        </authorList>
    </citation>
    <scope>NUCLEOTIDE SEQUENCE [LARGE SCALE GENOMIC DNA]</scope>
    <source>
        <strain evidence="5">E29_bin28</strain>
    </source>
</reference>
<evidence type="ECO:0000313" key="6">
    <source>
        <dbReference type="Proteomes" id="UP000316925"/>
    </source>
</evidence>
<dbReference type="GO" id="GO:0016791">
    <property type="term" value="F:phosphatase activity"/>
    <property type="evidence" value="ECO:0007669"/>
    <property type="project" value="TreeGrafter"/>
</dbReference>
<dbReference type="EMBL" id="SOIJ01000223">
    <property type="protein sequence ID" value="TET92333.1"/>
    <property type="molecule type" value="Genomic_DNA"/>
</dbReference>
<name>A0A523YL69_UNCAE</name>
<dbReference type="Gene3D" id="1.10.150.400">
    <property type="match status" value="1"/>
</dbReference>
<dbReference type="Proteomes" id="UP000316925">
    <property type="component" value="Unassembled WGS sequence"/>
</dbReference>
<keyword evidence="3 5" id="KW-0378">Hydrolase</keyword>
<dbReference type="InterPro" id="IPR023214">
    <property type="entry name" value="HAD_sf"/>
</dbReference>
<dbReference type="PRINTS" id="PR00413">
    <property type="entry name" value="HADHALOGNASE"/>
</dbReference>
<evidence type="ECO:0000256" key="2">
    <source>
        <dbReference type="ARBA" id="ARBA00022723"/>
    </source>
</evidence>
<comment type="caution">
    <text evidence="5">The sequence shown here is derived from an EMBL/GenBank/DDBJ whole genome shotgun (WGS) entry which is preliminary data.</text>
</comment>
<dbReference type="PANTHER" id="PTHR46470:SF2">
    <property type="entry name" value="GLYCERALDEHYDE 3-PHOSPHATE PHOSPHATASE"/>
    <property type="match status" value="1"/>
</dbReference>
<keyword evidence="2" id="KW-0479">Metal-binding</keyword>
<dbReference type="SFLD" id="SFLDG01129">
    <property type="entry name" value="C1.5:_HAD__Beta-PGM__Phosphata"/>
    <property type="match status" value="1"/>
</dbReference>
<dbReference type="PANTHER" id="PTHR46470">
    <property type="entry name" value="N-ACYLNEURAMINATE-9-PHOSPHATASE"/>
    <property type="match status" value="1"/>
</dbReference>
<evidence type="ECO:0000256" key="4">
    <source>
        <dbReference type="ARBA" id="ARBA00022842"/>
    </source>
</evidence>
<dbReference type="AlphaFoldDB" id="A0A523YL69"/>
<sequence length="246" mass="28322">MIGRKMIKAITFDLWNTLICVKDYTSLRIEHLVELLDKQNASPDEKVIRQVYFSIQGLWRPDSAGQYRFISVKERVEMILKKLGIEIKQGPKLAIVRDFEEVILKDPPSLLDGVKFTLESLYQKYPLGLVSDSAFTPGRILRKILQSLGVLKFFDCTVFSDEVGYNKPNPLMFNQALKLLKVQPKETIHVGDLLETDIAGAKLAGMLSIWINQRKKRSNHQSFHPDYKINRLPELLPMLKKLTFFS</sequence>
<dbReference type="GO" id="GO:0044281">
    <property type="term" value="P:small molecule metabolic process"/>
    <property type="evidence" value="ECO:0007669"/>
    <property type="project" value="UniProtKB-ARBA"/>
</dbReference>